<organism evidence="3 4">
    <name type="scientific">Flavobacterium silvaticum</name>
    <dbReference type="NCBI Taxonomy" id="1852020"/>
    <lineage>
        <taxon>Bacteria</taxon>
        <taxon>Pseudomonadati</taxon>
        <taxon>Bacteroidota</taxon>
        <taxon>Flavobacteriia</taxon>
        <taxon>Flavobacteriales</taxon>
        <taxon>Flavobacteriaceae</taxon>
        <taxon>Flavobacterium</taxon>
    </lineage>
</organism>
<sequence>MKHRILLILLLFNFAAFAQEDLLQQLDTVKPAEKQVEIAAFKALQIGNMQSTKLTAKGEWYVIISHRFGDLTQGFDNFFGLDDANTKLGAIYGITDWLSVAATRHTAGKVYELAVKYRFASQKIDGFPVTIVGYNTMDINSELDTDVYPNLKSSQRFAYSTQLLISRKVSEKLSFEVAPMFIYKNLYDPTIENQKQFVIGTGGRWKVAKRISINLEYGWQIDNPYCSITHNPLTAGIDIETGGHVFQLVFSNTQLMNDVGVFANPASKLDGGGIFFGFNMYRVF</sequence>
<feature type="chain" id="PRO_5037261745" description="DUF5777 domain-containing protein" evidence="1">
    <location>
        <begin position="19"/>
        <end position="284"/>
    </location>
</feature>
<evidence type="ECO:0000313" key="4">
    <source>
        <dbReference type="Proteomes" id="UP000712080"/>
    </source>
</evidence>
<protein>
    <recommendedName>
        <fullName evidence="2">DUF5777 domain-containing protein</fullName>
    </recommendedName>
</protein>
<feature type="domain" description="DUF5777" evidence="2">
    <location>
        <begin position="41"/>
        <end position="284"/>
    </location>
</feature>
<comment type="caution">
    <text evidence="3">The sequence shown here is derived from an EMBL/GenBank/DDBJ whole genome shotgun (WGS) entry which is preliminary data.</text>
</comment>
<dbReference type="Pfam" id="PF19089">
    <property type="entry name" value="DUF5777"/>
    <property type="match status" value="1"/>
</dbReference>
<keyword evidence="4" id="KW-1185">Reference proteome</keyword>
<keyword evidence="1" id="KW-0732">Signal</keyword>
<feature type="signal peptide" evidence="1">
    <location>
        <begin position="1"/>
        <end position="18"/>
    </location>
</feature>
<dbReference type="InterPro" id="IPR045916">
    <property type="entry name" value="DUF5777"/>
</dbReference>
<reference evidence="3" key="1">
    <citation type="submission" date="2020-02" db="EMBL/GenBank/DDBJ databases">
        <title>Flavobacterium sp. genome.</title>
        <authorList>
            <person name="Jung H.S."/>
            <person name="Baek J.H."/>
            <person name="Jeon C.O."/>
        </authorList>
    </citation>
    <scope>NUCLEOTIDE SEQUENCE</scope>
    <source>
        <strain evidence="3">SE-s28</strain>
    </source>
</reference>
<name>A0A972FNP9_9FLAO</name>
<dbReference type="EMBL" id="JAAMPU010000108">
    <property type="protein sequence ID" value="NMH29409.1"/>
    <property type="molecule type" value="Genomic_DNA"/>
</dbReference>
<evidence type="ECO:0000313" key="3">
    <source>
        <dbReference type="EMBL" id="NMH29409.1"/>
    </source>
</evidence>
<dbReference type="Proteomes" id="UP000712080">
    <property type="component" value="Unassembled WGS sequence"/>
</dbReference>
<evidence type="ECO:0000259" key="2">
    <source>
        <dbReference type="Pfam" id="PF19089"/>
    </source>
</evidence>
<dbReference type="AlphaFoldDB" id="A0A972FNP9"/>
<accession>A0A972FNP9</accession>
<evidence type="ECO:0000256" key="1">
    <source>
        <dbReference type="SAM" id="SignalP"/>
    </source>
</evidence>
<proteinExistence type="predicted"/>
<gene>
    <name evidence="3" type="ORF">G6047_15325</name>
</gene>
<dbReference type="RefSeq" id="WP_169528502.1">
    <property type="nucleotide sequence ID" value="NZ_JAAMPU010000108.1"/>
</dbReference>